<dbReference type="PANTHER" id="PTHR43149:SF1">
    <property type="entry name" value="DELTA(3,5)-DELTA(2,4)-DIENOYL-COA ISOMERASE, MITOCHONDRIAL"/>
    <property type="match status" value="1"/>
</dbReference>
<comment type="pathway">
    <text evidence="2">Lipid metabolism; fatty acid beta-oxidation.</text>
</comment>
<dbReference type="GO" id="GO:0005739">
    <property type="term" value="C:mitochondrion"/>
    <property type="evidence" value="ECO:0007669"/>
    <property type="project" value="TreeGrafter"/>
</dbReference>
<sequence>MSYQYIRISQPAEFVAHVELNRPDKLNAFIPQLWTELGQVFKQLSTNPDVRSIVLSGAGDRAFTAGLDVVSAGQWMGEIASLPDTARRAVSMRRHILEMQDCLTVIEKCEKPVICVMHGISFGMAVDIACCADVRVCTEDTRLAVKEVDIGLAADLGSLARLPKIVASSSWVREVSLTAREFLAPEAQAVGFVSRVLPNKAAAVAYALDTAKLIASKSPVAVQGTKELLNHSRDHSVPESLQYTAVWNAAAIQSDDVQAALLSGMKKTTPKFAKL</sequence>
<dbReference type="Proteomes" id="UP000016923">
    <property type="component" value="Unassembled WGS sequence"/>
</dbReference>
<keyword evidence="10" id="KW-1185">Reference proteome</keyword>
<comment type="subcellular location">
    <subcellularLocation>
        <location evidence="1">Peroxisome</location>
    </subcellularLocation>
</comment>
<dbReference type="Gene3D" id="3.90.226.10">
    <property type="entry name" value="2-enoyl-CoA Hydratase, Chain A, domain 1"/>
    <property type="match status" value="1"/>
</dbReference>
<dbReference type="Pfam" id="PF00378">
    <property type="entry name" value="ECH_1"/>
    <property type="match status" value="1"/>
</dbReference>
<dbReference type="InterPro" id="IPR001753">
    <property type="entry name" value="Enoyl-CoA_hydra/iso"/>
</dbReference>
<dbReference type="FunFam" id="3.90.226.10:FF:000024">
    <property type="entry name" value="Delta3,5-delta2,4-dienoyl-CoA isomerase"/>
    <property type="match status" value="1"/>
</dbReference>
<reference evidence="9 10" key="1">
    <citation type="journal article" date="2013" name="BMC Genomics">
        <title>The genome and transcriptome of the pine saprophyte Ophiostoma piceae, and a comparison with the bark beetle-associated pine pathogen Grosmannia clavigera.</title>
        <authorList>
            <person name="Haridas S."/>
            <person name="Wang Y."/>
            <person name="Lim L."/>
            <person name="Massoumi Alamouti S."/>
            <person name="Jackman S."/>
            <person name="Docking R."/>
            <person name="Robertson G."/>
            <person name="Birol I."/>
            <person name="Bohlmann J."/>
            <person name="Breuil C."/>
        </authorList>
    </citation>
    <scope>NUCLEOTIDE SEQUENCE [LARGE SCALE GENOMIC DNA]</scope>
    <source>
        <strain evidence="9 10">UAMH 11346</strain>
    </source>
</reference>
<keyword evidence="7" id="KW-0576">Peroxisome</keyword>
<evidence type="ECO:0000256" key="3">
    <source>
        <dbReference type="ARBA" id="ARBA00005254"/>
    </source>
</evidence>
<evidence type="ECO:0000256" key="8">
    <source>
        <dbReference type="ARBA" id="ARBA00023235"/>
    </source>
</evidence>
<name>S3CTN1_OPHP1</name>
<dbReference type="UniPathway" id="UPA00659"/>
<accession>S3CTN1</accession>
<dbReference type="EMBL" id="KE148146">
    <property type="protein sequence ID" value="EPE10058.1"/>
    <property type="molecule type" value="Genomic_DNA"/>
</dbReference>
<dbReference type="InterPro" id="IPR014748">
    <property type="entry name" value="Enoyl-CoA_hydra_C"/>
</dbReference>
<dbReference type="PANTHER" id="PTHR43149">
    <property type="entry name" value="ENOYL-COA HYDRATASE"/>
    <property type="match status" value="1"/>
</dbReference>
<dbReference type="HOGENOM" id="CLU_009834_7_0_1"/>
<dbReference type="AlphaFoldDB" id="S3CTN1"/>
<evidence type="ECO:0000256" key="7">
    <source>
        <dbReference type="ARBA" id="ARBA00023140"/>
    </source>
</evidence>
<dbReference type="STRING" id="1262450.S3CTN1"/>
<gene>
    <name evidence="9" type="ORF">F503_05153</name>
</gene>
<evidence type="ECO:0000256" key="6">
    <source>
        <dbReference type="ARBA" id="ARBA00023098"/>
    </source>
</evidence>
<dbReference type="FunFam" id="1.10.12.10:FF:000004">
    <property type="entry name" value="Delta3,5-delta2,4-dienoyl-CoA isomerase"/>
    <property type="match status" value="1"/>
</dbReference>
<dbReference type="SUPFAM" id="SSF52096">
    <property type="entry name" value="ClpP/crotonase"/>
    <property type="match status" value="1"/>
</dbReference>
<protein>
    <submittedName>
        <fullName evidence="9">Enoyl-hydratase isomerase family protein</fullName>
    </submittedName>
</protein>
<dbReference type="Gene3D" id="1.10.12.10">
    <property type="entry name" value="Lyase 2-enoyl-coa Hydratase, Chain A, domain 2"/>
    <property type="match status" value="1"/>
</dbReference>
<evidence type="ECO:0000256" key="1">
    <source>
        <dbReference type="ARBA" id="ARBA00004275"/>
    </source>
</evidence>
<keyword evidence="6" id="KW-0443">Lipid metabolism</keyword>
<dbReference type="InterPro" id="IPR029045">
    <property type="entry name" value="ClpP/crotonase-like_dom_sf"/>
</dbReference>
<evidence type="ECO:0000256" key="5">
    <source>
        <dbReference type="ARBA" id="ARBA00022990"/>
    </source>
</evidence>
<keyword evidence="8 9" id="KW-0413">Isomerase</keyword>
<dbReference type="GO" id="GO:0005777">
    <property type="term" value="C:peroxisome"/>
    <property type="evidence" value="ECO:0007669"/>
    <property type="project" value="UniProtKB-SubCell"/>
</dbReference>
<comment type="similarity">
    <text evidence="3">Belongs to the enoyl-CoA hydratase/isomerase family.</text>
</comment>
<dbReference type="CDD" id="cd06558">
    <property type="entry name" value="crotonase-like"/>
    <property type="match status" value="1"/>
</dbReference>
<evidence type="ECO:0000256" key="2">
    <source>
        <dbReference type="ARBA" id="ARBA00005005"/>
    </source>
</evidence>
<evidence type="ECO:0000313" key="10">
    <source>
        <dbReference type="Proteomes" id="UP000016923"/>
    </source>
</evidence>
<keyword evidence="4" id="KW-0276">Fatty acid metabolism</keyword>
<evidence type="ECO:0000313" key="9">
    <source>
        <dbReference type="EMBL" id="EPE10058.1"/>
    </source>
</evidence>
<keyword evidence="5" id="KW-0007">Acetylation</keyword>
<evidence type="ECO:0000256" key="4">
    <source>
        <dbReference type="ARBA" id="ARBA00022832"/>
    </source>
</evidence>
<dbReference type="GO" id="GO:0051750">
    <property type="term" value="F:delta(3,5)-delta(2,4)-dienoyl-CoA isomerase activity"/>
    <property type="evidence" value="ECO:0007669"/>
    <property type="project" value="TreeGrafter"/>
</dbReference>
<dbReference type="OrthoDB" id="14970at2759"/>
<dbReference type="OMA" id="QYVAHVE"/>
<proteinExistence type="inferred from homology"/>
<dbReference type="VEuPathDB" id="FungiDB:F503_05153"/>
<dbReference type="InterPro" id="IPR045002">
    <property type="entry name" value="Ech1-like"/>
</dbReference>
<dbReference type="eggNOG" id="KOG1681">
    <property type="taxonomic scope" value="Eukaryota"/>
</dbReference>
<dbReference type="GO" id="GO:0006635">
    <property type="term" value="P:fatty acid beta-oxidation"/>
    <property type="evidence" value="ECO:0007669"/>
    <property type="project" value="UniProtKB-UniPathway"/>
</dbReference>
<organism evidence="9 10">
    <name type="scientific">Ophiostoma piceae (strain UAMH 11346)</name>
    <name type="common">Sap stain fungus</name>
    <dbReference type="NCBI Taxonomy" id="1262450"/>
    <lineage>
        <taxon>Eukaryota</taxon>
        <taxon>Fungi</taxon>
        <taxon>Dikarya</taxon>
        <taxon>Ascomycota</taxon>
        <taxon>Pezizomycotina</taxon>
        <taxon>Sordariomycetes</taxon>
        <taxon>Sordariomycetidae</taxon>
        <taxon>Ophiostomatales</taxon>
        <taxon>Ophiostomataceae</taxon>
        <taxon>Ophiostoma</taxon>
    </lineage>
</organism>